<evidence type="ECO:0000313" key="2">
    <source>
        <dbReference type="EMBL" id="GAA1767204.1"/>
    </source>
</evidence>
<feature type="domain" description="Condensation" evidence="1">
    <location>
        <begin position="7"/>
        <end position="421"/>
    </location>
</feature>
<sequence>MSEGPASVGQRLLWLMEHYRGTGDGSFNEALVWRLQGALRVADLERACAQLFRQQEALRTTLANHGRRLTQVVHEPRPVPLTAEDLRGAPDPEQALYEALSAEVARRIDVSAWPVRLSLFRTGDEVHVLCLTMHHLVTDYRSLEIISESLAAGYTARPLPAPEWSYLDWVNWQGEALAGGSRGELERYWRDRRAGMRPFPLPRHAGDEADVTVLVDEAKLVGERARDLRRLLADRSVSLIAGTLALFYAMVHAATAADDITIASTVANRRSEVADTVGFFENMVLLREQVRPDEPLLELARRVHGTVEEAVAHQGLPFHLLPPSVSGGAGGVRPDEVVFNAVRMWPPRIDLGDVTAENVLLPREHRAARFGLRIVLMHNEEWVIIMIVYDNQVTGWVRGLSQGFERLVEHVLADPAITVRELGERWQFRHPIMEV</sequence>
<dbReference type="Gene3D" id="3.30.559.30">
    <property type="entry name" value="Nonribosomal peptide synthetase, condensation domain"/>
    <property type="match status" value="1"/>
</dbReference>
<dbReference type="EMBL" id="BAAALS010000023">
    <property type="protein sequence ID" value="GAA1767204.1"/>
    <property type="molecule type" value="Genomic_DNA"/>
</dbReference>
<name>A0ABP4X475_9ACTN</name>
<dbReference type="SUPFAM" id="SSF52777">
    <property type="entry name" value="CoA-dependent acyltransferases"/>
    <property type="match status" value="2"/>
</dbReference>
<dbReference type="Proteomes" id="UP001500655">
    <property type="component" value="Unassembled WGS sequence"/>
</dbReference>
<protein>
    <recommendedName>
        <fullName evidence="1">Condensation domain-containing protein</fullName>
    </recommendedName>
</protein>
<organism evidence="2 3">
    <name type="scientific">Luedemannella helvata</name>
    <dbReference type="NCBI Taxonomy" id="349315"/>
    <lineage>
        <taxon>Bacteria</taxon>
        <taxon>Bacillati</taxon>
        <taxon>Actinomycetota</taxon>
        <taxon>Actinomycetes</taxon>
        <taxon>Micromonosporales</taxon>
        <taxon>Micromonosporaceae</taxon>
        <taxon>Luedemannella</taxon>
    </lineage>
</organism>
<dbReference type="PANTHER" id="PTHR45527:SF1">
    <property type="entry name" value="FATTY ACID SYNTHASE"/>
    <property type="match status" value="1"/>
</dbReference>
<dbReference type="Gene3D" id="3.30.559.10">
    <property type="entry name" value="Chloramphenicol acetyltransferase-like domain"/>
    <property type="match status" value="1"/>
</dbReference>
<dbReference type="InterPro" id="IPR023213">
    <property type="entry name" value="CAT-like_dom_sf"/>
</dbReference>
<dbReference type="RefSeq" id="WP_344084968.1">
    <property type="nucleotide sequence ID" value="NZ_BAAALS010000023.1"/>
</dbReference>
<keyword evidence="3" id="KW-1185">Reference proteome</keyword>
<evidence type="ECO:0000313" key="3">
    <source>
        <dbReference type="Proteomes" id="UP001500655"/>
    </source>
</evidence>
<dbReference type="InterPro" id="IPR001242">
    <property type="entry name" value="Condensation_dom"/>
</dbReference>
<evidence type="ECO:0000259" key="1">
    <source>
        <dbReference type="Pfam" id="PF00668"/>
    </source>
</evidence>
<dbReference type="Pfam" id="PF00668">
    <property type="entry name" value="Condensation"/>
    <property type="match status" value="1"/>
</dbReference>
<gene>
    <name evidence="2" type="ORF">GCM10009681_42860</name>
</gene>
<accession>A0ABP4X475</accession>
<reference evidence="3" key="1">
    <citation type="journal article" date="2019" name="Int. J. Syst. Evol. Microbiol.">
        <title>The Global Catalogue of Microorganisms (GCM) 10K type strain sequencing project: providing services to taxonomists for standard genome sequencing and annotation.</title>
        <authorList>
            <consortium name="The Broad Institute Genomics Platform"/>
            <consortium name="The Broad Institute Genome Sequencing Center for Infectious Disease"/>
            <person name="Wu L."/>
            <person name="Ma J."/>
        </authorList>
    </citation>
    <scope>NUCLEOTIDE SEQUENCE [LARGE SCALE GENOMIC DNA]</scope>
    <source>
        <strain evidence="3">JCM 13249</strain>
    </source>
</reference>
<proteinExistence type="predicted"/>
<dbReference type="PANTHER" id="PTHR45527">
    <property type="entry name" value="NONRIBOSOMAL PEPTIDE SYNTHETASE"/>
    <property type="match status" value="1"/>
</dbReference>
<comment type="caution">
    <text evidence="2">The sequence shown here is derived from an EMBL/GenBank/DDBJ whole genome shotgun (WGS) entry which is preliminary data.</text>
</comment>